<proteinExistence type="predicted"/>
<evidence type="ECO:0000256" key="4">
    <source>
        <dbReference type="ARBA" id="ARBA00022989"/>
    </source>
</evidence>
<keyword evidence="4 6" id="KW-1133">Transmembrane helix</keyword>
<gene>
    <name evidence="7" type="ORF">DKB62_01810</name>
</gene>
<evidence type="ECO:0000256" key="3">
    <source>
        <dbReference type="ARBA" id="ARBA00022692"/>
    </source>
</evidence>
<dbReference type="AlphaFoldDB" id="A0A346B2I7"/>
<feature type="transmembrane region" description="Helical" evidence="6">
    <location>
        <begin position="95"/>
        <end position="117"/>
    </location>
</feature>
<dbReference type="InterPro" id="IPR005598">
    <property type="entry name" value="ATP_synth_I"/>
</dbReference>
<keyword evidence="3 6" id="KW-0812">Transmembrane</keyword>
<dbReference type="RefSeq" id="WP_107195913.1">
    <property type="nucleotide sequence ID" value="NZ_CP029462.1"/>
</dbReference>
<name>A0A346B2I7_9FIRM</name>
<feature type="transmembrane region" description="Helical" evidence="6">
    <location>
        <begin position="35"/>
        <end position="53"/>
    </location>
</feature>
<feature type="transmembrane region" description="Helical" evidence="6">
    <location>
        <begin position="65"/>
        <end position="89"/>
    </location>
</feature>
<keyword evidence="5 6" id="KW-0472">Membrane</keyword>
<evidence type="ECO:0000313" key="8">
    <source>
        <dbReference type="Proteomes" id="UP000254337"/>
    </source>
</evidence>
<dbReference type="Pfam" id="PF03899">
    <property type="entry name" value="ATP-synt_I"/>
    <property type="match status" value="1"/>
</dbReference>
<evidence type="ECO:0000313" key="7">
    <source>
        <dbReference type="EMBL" id="AXL22330.1"/>
    </source>
</evidence>
<evidence type="ECO:0000256" key="2">
    <source>
        <dbReference type="ARBA" id="ARBA00022475"/>
    </source>
</evidence>
<dbReference type="GO" id="GO:0005886">
    <property type="term" value="C:plasma membrane"/>
    <property type="evidence" value="ECO:0007669"/>
    <property type="project" value="UniProtKB-SubCell"/>
</dbReference>
<protein>
    <submittedName>
        <fullName evidence="7">ATP synthase subunit I</fullName>
    </submittedName>
</protein>
<sequence length="123" mass="13506">MEEFVRYVKATLCKLIGFTCFVAAVLAVSGETQYITGWCIGNGINIAYFLMLTSRSTRAVQLPPARAVALIRGGAVLRLVMIALVLIVVAQFPSIHFGAAVAGLFTYRVTIFADMLIRHVRQR</sequence>
<dbReference type="Proteomes" id="UP000254337">
    <property type="component" value="Chromosome"/>
</dbReference>
<dbReference type="OrthoDB" id="1625344at2"/>
<evidence type="ECO:0000256" key="5">
    <source>
        <dbReference type="ARBA" id="ARBA00023136"/>
    </source>
</evidence>
<dbReference type="EMBL" id="CP029462">
    <property type="protein sequence ID" value="AXL22330.1"/>
    <property type="molecule type" value="Genomic_DNA"/>
</dbReference>
<keyword evidence="8" id="KW-1185">Reference proteome</keyword>
<keyword evidence="2" id="KW-1003">Cell membrane</keyword>
<accession>A0A346B2I7</accession>
<reference evidence="7 8" key="1">
    <citation type="submission" date="2018-05" db="EMBL/GenBank/DDBJ databases">
        <title>Complete genome sequence of Megasphaera sp. AJH120T, isolated from the ceca of a chicken.</title>
        <authorList>
            <person name="Maki J."/>
            <person name="Looft T."/>
        </authorList>
    </citation>
    <scope>NUCLEOTIDE SEQUENCE [LARGE SCALE GENOMIC DNA]</scope>
    <source>
        <strain evidence="7 8">AJH120</strain>
    </source>
</reference>
<evidence type="ECO:0000256" key="6">
    <source>
        <dbReference type="SAM" id="Phobius"/>
    </source>
</evidence>
<evidence type="ECO:0000256" key="1">
    <source>
        <dbReference type="ARBA" id="ARBA00004651"/>
    </source>
</evidence>
<comment type="subcellular location">
    <subcellularLocation>
        <location evidence="1">Cell membrane</location>
        <topology evidence="1">Multi-pass membrane protein</topology>
    </subcellularLocation>
</comment>
<dbReference type="KEGG" id="meg:DKB62_01810"/>
<organism evidence="7 8">
    <name type="scientific">Megasphaera stantonii</name>
    <dbReference type="NCBI Taxonomy" id="2144175"/>
    <lineage>
        <taxon>Bacteria</taxon>
        <taxon>Bacillati</taxon>
        <taxon>Bacillota</taxon>
        <taxon>Negativicutes</taxon>
        <taxon>Veillonellales</taxon>
        <taxon>Veillonellaceae</taxon>
        <taxon>Megasphaera</taxon>
    </lineage>
</organism>
<feature type="transmembrane region" description="Helical" evidence="6">
    <location>
        <begin position="12"/>
        <end position="29"/>
    </location>
</feature>